<dbReference type="AlphaFoldDB" id="A0A4C1WH42"/>
<proteinExistence type="predicted"/>
<dbReference type="EMBL" id="BGZK01000545">
    <property type="protein sequence ID" value="GBP49464.1"/>
    <property type="molecule type" value="Genomic_DNA"/>
</dbReference>
<feature type="compositionally biased region" description="Low complexity" evidence="1">
    <location>
        <begin position="25"/>
        <end position="37"/>
    </location>
</feature>
<evidence type="ECO:0000313" key="2">
    <source>
        <dbReference type="EMBL" id="GBP49464.1"/>
    </source>
</evidence>
<sequence>MVNDGQQVKCHAILGGAAPSPPVDQPAAPEAAALGPRAARDHPRPPSALIKFRAVLCCDEAGHGSLD</sequence>
<organism evidence="2 3">
    <name type="scientific">Eumeta variegata</name>
    <name type="common">Bagworm moth</name>
    <name type="synonym">Eumeta japonica</name>
    <dbReference type="NCBI Taxonomy" id="151549"/>
    <lineage>
        <taxon>Eukaryota</taxon>
        <taxon>Metazoa</taxon>
        <taxon>Ecdysozoa</taxon>
        <taxon>Arthropoda</taxon>
        <taxon>Hexapoda</taxon>
        <taxon>Insecta</taxon>
        <taxon>Pterygota</taxon>
        <taxon>Neoptera</taxon>
        <taxon>Endopterygota</taxon>
        <taxon>Lepidoptera</taxon>
        <taxon>Glossata</taxon>
        <taxon>Ditrysia</taxon>
        <taxon>Tineoidea</taxon>
        <taxon>Psychidae</taxon>
        <taxon>Oiketicinae</taxon>
        <taxon>Eumeta</taxon>
    </lineage>
</organism>
<protein>
    <submittedName>
        <fullName evidence="2">Uncharacterized protein</fullName>
    </submittedName>
</protein>
<dbReference type="Proteomes" id="UP000299102">
    <property type="component" value="Unassembled WGS sequence"/>
</dbReference>
<gene>
    <name evidence="2" type="ORF">EVAR_25678_1</name>
</gene>
<evidence type="ECO:0000256" key="1">
    <source>
        <dbReference type="SAM" id="MobiDB-lite"/>
    </source>
</evidence>
<name>A0A4C1WH42_EUMVA</name>
<evidence type="ECO:0000313" key="3">
    <source>
        <dbReference type="Proteomes" id="UP000299102"/>
    </source>
</evidence>
<comment type="caution">
    <text evidence="2">The sequence shown here is derived from an EMBL/GenBank/DDBJ whole genome shotgun (WGS) entry which is preliminary data.</text>
</comment>
<reference evidence="2 3" key="1">
    <citation type="journal article" date="2019" name="Commun. Biol.">
        <title>The bagworm genome reveals a unique fibroin gene that provides high tensile strength.</title>
        <authorList>
            <person name="Kono N."/>
            <person name="Nakamura H."/>
            <person name="Ohtoshi R."/>
            <person name="Tomita M."/>
            <person name="Numata K."/>
            <person name="Arakawa K."/>
        </authorList>
    </citation>
    <scope>NUCLEOTIDE SEQUENCE [LARGE SCALE GENOMIC DNA]</scope>
</reference>
<feature type="region of interest" description="Disordered" evidence="1">
    <location>
        <begin position="1"/>
        <end position="45"/>
    </location>
</feature>
<accession>A0A4C1WH42</accession>
<keyword evidence="3" id="KW-1185">Reference proteome</keyword>